<gene>
    <name evidence="4" type="ORF">MSTE_05033</name>
</gene>
<dbReference type="InterPro" id="IPR009057">
    <property type="entry name" value="Homeodomain-like_sf"/>
</dbReference>
<dbReference type="PRINTS" id="PR00455">
    <property type="entry name" value="HTHTETR"/>
</dbReference>
<dbReference type="SUPFAM" id="SSF48498">
    <property type="entry name" value="Tetracyclin repressor-like, C-terminal domain"/>
    <property type="match status" value="1"/>
</dbReference>
<dbReference type="Proteomes" id="UP000217954">
    <property type="component" value="Chromosome"/>
</dbReference>
<sequence length="240" mass="26398">MSIILRQLIPQDDTPRPLPAVSTILSRMEDPAEPQIRMADRQRARRSELVKEEVVEAALAEFSERGYHQTSIAHIAERLGTGHSMFYRYFTNKRDILEHVVQHATQRTVETLSHTLPGRITSLDEFHDFAVNLGLAYIGMVVADPRLSRLMLQQGAAVDAEMTAQFCQVFDAGASVLAGLLRDGIESGYVRPGIDVEAVADSVAGIPLGILARYGHDPDQDILASRVRATADLVCRGIAP</sequence>
<evidence type="ECO:0000313" key="4">
    <source>
        <dbReference type="EMBL" id="BAY00325.1"/>
    </source>
</evidence>
<reference evidence="4 5" key="2">
    <citation type="journal article" date="2017" name="Int. J. Syst. Evol. Microbiol.">
        <title>Mycobacterium stephanolepidis sp. nov., a rapidly growing species related to Mycobacterium chelonae, isolated from marine teleost fish, Stephanolepis cirrhifer.</title>
        <authorList>
            <person name="Fukano H."/>
            <person name="Wada S."/>
            <person name="Kurata O."/>
            <person name="Katayama K."/>
            <person name="Fujiwara N."/>
            <person name="Hoshino Y."/>
        </authorList>
    </citation>
    <scope>NUCLEOTIDE SEQUENCE [LARGE SCALE GENOMIC DNA]</scope>
    <source>
        <strain evidence="4 5">NJB0901</strain>
    </source>
</reference>
<accession>A0A1Z4F546</accession>
<dbReference type="Gene3D" id="1.10.357.10">
    <property type="entry name" value="Tetracycline Repressor, domain 2"/>
    <property type="match status" value="1"/>
</dbReference>
<name>A0A1Z4F546_9MYCO</name>
<dbReference type="PANTHER" id="PTHR30055">
    <property type="entry name" value="HTH-TYPE TRANSCRIPTIONAL REGULATOR RUTR"/>
    <property type="match status" value="1"/>
</dbReference>
<organism evidence="4 5">
    <name type="scientific">[Mycobacterium] stephanolepidis</name>
    <dbReference type="NCBI Taxonomy" id="1520670"/>
    <lineage>
        <taxon>Bacteria</taxon>
        <taxon>Bacillati</taxon>
        <taxon>Actinomycetota</taxon>
        <taxon>Actinomycetes</taxon>
        <taxon>Mycobacteriales</taxon>
        <taxon>Mycobacteriaceae</taxon>
        <taxon>Mycobacteroides</taxon>
    </lineage>
</organism>
<dbReference type="AlphaFoldDB" id="A0A1Z4F546"/>
<evidence type="ECO:0000313" key="5">
    <source>
        <dbReference type="Proteomes" id="UP000217954"/>
    </source>
</evidence>
<evidence type="ECO:0000256" key="1">
    <source>
        <dbReference type="ARBA" id="ARBA00023125"/>
    </source>
</evidence>
<proteinExistence type="predicted"/>
<dbReference type="InterPro" id="IPR001647">
    <property type="entry name" value="HTH_TetR"/>
</dbReference>
<dbReference type="KEGG" id="mste:MSTE_05033"/>
<evidence type="ECO:0000256" key="2">
    <source>
        <dbReference type="PROSITE-ProRule" id="PRU00335"/>
    </source>
</evidence>
<dbReference type="GO" id="GO:0000976">
    <property type="term" value="F:transcription cis-regulatory region binding"/>
    <property type="evidence" value="ECO:0007669"/>
    <property type="project" value="TreeGrafter"/>
</dbReference>
<reference evidence="5" key="1">
    <citation type="journal article" date="2017" name="Genome Announc.">
        <title>Complete Genome Sequence of Mycobacterium stephanolepidis.</title>
        <authorList>
            <person name="Fukano H."/>
            <person name="Yoshida M."/>
            <person name="Katayama Y."/>
            <person name="Omatsu T."/>
            <person name="Mizutani T."/>
            <person name="Kurata O."/>
            <person name="Wada S."/>
            <person name="Hoshino Y."/>
        </authorList>
    </citation>
    <scope>NUCLEOTIDE SEQUENCE [LARGE SCALE GENOMIC DNA]</scope>
    <source>
        <strain evidence="5">NJB0901</strain>
    </source>
</reference>
<dbReference type="Pfam" id="PF00440">
    <property type="entry name" value="TetR_N"/>
    <property type="match status" value="1"/>
</dbReference>
<dbReference type="Gene3D" id="1.10.10.60">
    <property type="entry name" value="Homeodomain-like"/>
    <property type="match status" value="1"/>
</dbReference>
<keyword evidence="1 2" id="KW-0238">DNA-binding</keyword>
<dbReference type="EMBL" id="AP018165">
    <property type="protein sequence ID" value="BAY00325.1"/>
    <property type="molecule type" value="Genomic_DNA"/>
</dbReference>
<dbReference type="InterPro" id="IPR050109">
    <property type="entry name" value="HTH-type_TetR-like_transc_reg"/>
</dbReference>
<dbReference type="SUPFAM" id="SSF46689">
    <property type="entry name" value="Homeodomain-like"/>
    <property type="match status" value="1"/>
</dbReference>
<dbReference type="PANTHER" id="PTHR30055:SF226">
    <property type="entry name" value="HTH-TYPE TRANSCRIPTIONAL REGULATOR PKSA"/>
    <property type="match status" value="1"/>
</dbReference>
<dbReference type="GO" id="GO:0003700">
    <property type="term" value="F:DNA-binding transcription factor activity"/>
    <property type="evidence" value="ECO:0007669"/>
    <property type="project" value="TreeGrafter"/>
</dbReference>
<feature type="DNA-binding region" description="H-T-H motif" evidence="2">
    <location>
        <begin position="71"/>
        <end position="90"/>
    </location>
</feature>
<evidence type="ECO:0000259" key="3">
    <source>
        <dbReference type="PROSITE" id="PS50977"/>
    </source>
</evidence>
<keyword evidence="5" id="KW-1185">Reference proteome</keyword>
<protein>
    <submittedName>
        <fullName evidence="4">Putative transcriptional regulator, TetR</fullName>
    </submittedName>
</protein>
<feature type="domain" description="HTH tetR-type" evidence="3">
    <location>
        <begin position="48"/>
        <end position="108"/>
    </location>
</feature>
<dbReference type="PROSITE" id="PS50977">
    <property type="entry name" value="HTH_TETR_2"/>
    <property type="match status" value="1"/>
</dbReference>
<dbReference type="InterPro" id="IPR036271">
    <property type="entry name" value="Tet_transcr_reg_TetR-rel_C_sf"/>
</dbReference>